<proteinExistence type="predicted"/>
<protein>
    <submittedName>
        <fullName evidence="2">Rep</fullName>
    </submittedName>
</protein>
<feature type="region of interest" description="Disordered" evidence="1">
    <location>
        <begin position="167"/>
        <end position="231"/>
    </location>
</feature>
<feature type="compositionally biased region" description="Low complexity" evidence="1">
    <location>
        <begin position="176"/>
        <end position="193"/>
    </location>
</feature>
<sequence length="336" mass="36913">MIQMNDVIKPIIVIFRRAAYKRGVFVTQNQSEMKRYEPSSGLGLHATTRRGRSELGTTGSNAYDAVSDLQRGNGRERELPPARIRRVQQSGQYANRETGNWWERARGGEARYDRGSNQIRQQNGRSNVSSGSLRVRREAGARQAYGSYGTGPASHWWRERKFYPPRRVRYSDSESESSSGSEGRSTQESTTDMETSDDDMGMGSDRIWQGPLGSRGRNEEGEVLGSSQADSTAAVVRWVRRAASVDLAGVQRAIELRRHAGLAGRSPTSTTDKGELCTSDVHGSSGDEHRDAGNVLAGDTGQVGDQQESKQIPALQQAMEANRTGDDETSASKPDN</sequence>
<feature type="compositionally biased region" description="Polar residues" evidence="1">
    <location>
        <begin position="115"/>
        <end position="132"/>
    </location>
</feature>
<name>A0A2K9LSY6_9VIRU</name>
<evidence type="ECO:0000256" key="1">
    <source>
        <dbReference type="SAM" id="MobiDB-lite"/>
    </source>
</evidence>
<gene>
    <name evidence="2" type="primary">Rep</name>
</gene>
<evidence type="ECO:0000313" key="2">
    <source>
        <dbReference type="EMBL" id="AUM61910.1"/>
    </source>
</evidence>
<dbReference type="EMBL" id="KY487921">
    <property type="protein sequence ID" value="AUM61910.1"/>
    <property type="molecule type" value="Genomic_DNA"/>
</dbReference>
<accession>A0A2K9LSY6</accession>
<feature type="region of interest" description="Disordered" evidence="1">
    <location>
        <begin position="262"/>
        <end position="336"/>
    </location>
</feature>
<organism evidence="2">
    <name type="scientific">uncultured virus</name>
    <dbReference type="NCBI Taxonomy" id="340016"/>
    <lineage>
        <taxon>Viruses</taxon>
        <taxon>environmental samples</taxon>
    </lineage>
</organism>
<reference evidence="2" key="1">
    <citation type="submission" date="2017-01" db="EMBL/GenBank/DDBJ databases">
        <title>High-throughput sequencing uncovers low homogeneity in the biogeography of single-stranded DNA viruses.</title>
        <authorList>
            <person name="Pearson V.M."/>
            <person name="Rokyta D.R."/>
        </authorList>
    </citation>
    <scope>NUCLEOTIDE SEQUENCE</scope>
</reference>
<feature type="region of interest" description="Disordered" evidence="1">
    <location>
        <begin position="111"/>
        <end position="134"/>
    </location>
</feature>